<dbReference type="GO" id="GO:0016779">
    <property type="term" value="F:nucleotidyltransferase activity"/>
    <property type="evidence" value="ECO:0007669"/>
    <property type="project" value="TreeGrafter"/>
</dbReference>
<dbReference type="FunFam" id="3.40.50.720:FF:000033">
    <property type="entry name" value="Adenylyltransferase and sulfurtransferase MOCS3"/>
    <property type="match status" value="1"/>
</dbReference>
<evidence type="ECO:0000259" key="4">
    <source>
        <dbReference type="Pfam" id="PF00899"/>
    </source>
</evidence>
<dbReference type="PANTHER" id="PTHR10953">
    <property type="entry name" value="UBIQUITIN-ACTIVATING ENZYME E1"/>
    <property type="match status" value="1"/>
</dbReference>
<sequence length="260" mass="28097">MSLTDAQRERYARHLSLKEVGEAGQERLLSSRVLVVGAGGLGSAAIPYLAASGVGYITVADGDVVDITNLQRQVMHAGRVGMNKALSAAEFVGQLNPDVHIEPITHHLAPFEMDIVERFDAVLDCSDNFPTKFALNDACVLAGVPLFHASVLRFEGLALTVLPDAPCYRCVFPNMPPEGTIPSSSEVGIMGVVPALLGVVQATECIKHLLGLGCSLRGVLMHYDALTMRCEYVEVEKSRECPVCGEHPTITRILPERYEQ</sequence>
<proteinExistence type="predicted"/>
<evidence type="ECO:0000313" key="5">
    <source>
        <dbReference type="EMBL" id="HIH69750.1"/>
    </source>
</evidence>
<dbReference type="GO" id="GO:0008146">
    <property type="term" value="F:sulfotransferase activity"/>
    <property type="evidence" value="ECO:0007669"/>
    <property type="project" value="TreeGrafter"/>
</dbReference>
<organism evidence="5 6">
    <name type="scientific">Methermicoccus shengliensis</name>
    <dbReference type="NCBI Taxonomy" id="660064"/>
    <lineage>
        <taxon>Archaea</taxon>
        <taxon>Methanobacteriati</taxon>
        <taxon>Methanobacteriota</taxon>
        <taxon>Stenosarchaea group</taxon>
        <taxon>Methanomicrobia</taxon>
        <taxon>Methanosarcinales</taxon>
        <taxon>Methermicoccaceae</taxon>
        <taxon>Methermicoccus</taxon>
    </lineage>
</organism>
<dbReference type="AlphaFoldDB" id="A0A832RVZ3"/>
<dbReference type="GO" id="GO:0004792">
    <property type="term" value="F:thiosulfate-cyanide sulfurtransferase activity"/>
    <property type="evidence" value="ECO:0007669"/>
    <property type="project" value="TreeGrafter"/>
</dbReference>
<dbReference type="CDD" id="cd00757">
    <property type="entry name" value="ThiF_MoeB_HesA_family"/>
    <property type="match status" value="1"/>
</dbReference>
<dbReference type="InterPro" id="IPR000594">
    <property type="entry name" value="ThiF_NAD_FAD-bd"/>
</dbReference>
<evidence type="ECO:0000256" key="2">
    <source>
        <dbReference type="ARBA" id="ARBA00022741"/>
    </source>
</evidence>
<feature type="domain" description="THIF-type NAD/FAD binding fold" evidence="4">
    <location>
        <begin position="11"/>
        <end position="243"/>
    </location>
</feature>
<evidence type="ECO:0000256" key="3">
    <source>
        <dbReference type="ARBA" id="ARBA00022840"/>
    </source>
</evidence>
<dbReference type="InterPro" id="IPR045886">
    <property type="entry name" value="ThiF/MoeB/HesA"/>
</dbReference>
<dbReference type="GO" id="GO:0008641">
    <property type="term" value="F:ubiquitin-like modifier activating enzyme activity"/>
    <property type="evidence" value="ECO:0007669"/>
    <property type="project" value="InterPro"/>
</dbReference>
<evidence type="ECO:0000313" key="6">
    <source>
        <dbReference type="Proteomes" id="UP000600363"/>
    </source>
</evidence>
<keyword evidence="2" id="KW-0547">Nucleotide-binding</keyword>
<keyword evidence="1" id="KW-0808">Transferase</keyword>
<accession>A0A832RVZ3</accession>
<dbReference type="Proteomes" id="UP000600363">
    <property type="component" value="Unassembled WGS sequence"/>
</dbReference>
<dbReference type="RefSeq" id="WP_042685720.1">
    <property type="nucleotide sequence ID" value="NZ_DUIH01000012.1"/>
</dbReference>
<dbReference type="Pfam" id="PF00899">
    <property type="entry name" value="ThiF"/>
    <property type="match status" value="1"/>
</dbReference>
<dbReference type="GO" id="GO:0005524">
    <property type="term" value="F:ATP binding"/>
    <property type="evidence" value="ECO:0007669"/>
    <property type="project" value="UniProtKB-KW"/>
</dbReference>
<evidence type="ECO:0000256" key="1">
    <source>
        <dbReference type="ARBA" id="ARBA00022679"/>
    </source>
</evidence>
<reference evidence="5" key="1">
    <citation type="journal article" date="2020" name="bioRxiv">
        <title>A rank-normalized archaeal taxonomy based on genome phylogeny resolves widespread incomplete and uneven classifications.</title>
        <authorList>
            <person name="Rinke C."/>
            <person name="Chuvochina M."/>
            <person name="Mussig A.J."/>
            <person name="Chaumeil P.-A."/>
            <person name="Waite D.W."/>
            <person name="Whitman W.B."/>
            <person name="Parks D.H."/>
            <person name="Hugenholtz P."/>
        </authorList>
    </citation>
    <scope>NUCLEOTIDE SEQUENCE</scope>
    <source>
        <strain evidence="5">UBA12518</strain>
    </source>
</reference>
<protein>
    <submittedName>
        <fullName evidence="5">HesA/MoeB/ThiF family protein</fullName>
    </submittedName>
</protein>
<dbReference type="InterPro" id="IPR035985">
    <property type="entry name" value="Ubiquitin-activating_enz"/>
</dbReference>
<gene>
    <name evidence="5" type="ORF">HA299_03900</name>
</gene>
<comment type="caution">
    <text evidence="5">The sequence shown here is derived from an EMBL/GenBank/DDBJ whole genome shotgun (WGS) entry which is preliminary data.</text>
</comment>
<keyword evidence="3" id="KW-0067">ATP-binding</keyword>
<dbReference type="EMBL" id="DUIH01000012">
    <property type="protein sequence ID" value="HIH69750.1"/>
    <property type="molecule type" value="Genomic_DNA"/>
</dbReference>
<name>A0A832RVZ3_9EURY</name>
<dbReference type="PANTHER" id="PTHR10953:SF102">
    <property type="entry name" value="ADENYLYLTRANSFERASE AND SULFURTRANSFERASE MOCS3"/>
    <property type="match status" value="1"/>
</dbReference>
<dbReference type="Gene3D" id="3.40.50.720">
    <property type="entry name" value="NAD(P)-binding Rossmann-like Domain"/>
    <property type="match status" value="1"/>
</dbReference>
<dbReference type="GO" id="GO:0005829">
    <property type="term" value="C:cytosol"/>
    <property type="evidence" value="ECO:0007669"/>
    <property type="project" value="TreeGrafter"/>
</dbReference>
<dbReference type="SUPFAM" id="SSF69572">
    <property type="entry name" value="Activating enzymes of the ubiquitin-like proteins"/>
    <property type="match status" value="1"/>
</dbReference>